<evidence type="ECO:0000256" key="3">
    <source>
        <dbReference type="ARBA" id="ARBA00022776"/>
    </source>
</evidence>
<dbReference type="GO" id="GO:0005680">
    <property type="term" value="C:anaphase-promoting complex"/>
    <property type="evidence" value="ECO:0007669"/>
    <property type="project" value="InterPro"/>
</dbReference>
<protein>
    <recommendedName>
        <fullName evidence="1">Anaphase-promoting complex subunit 4</fullName>
    </recommendedName>
</protein>
<dbReference type="PANTHER" id="PTHR13260">
    <property type="entry name" value="ANAPHASE PROMOTING COMPLEX SUBUNIT 4 APC4"/>
    <property type="match status" value="1"/>
</dbReference>
<evidence type="ECO:0000256" key="2">
    <source>
        <dbReference type="ARBA" id="ARBA00022618"/>
    </source>
</evidence>
<evidence type="ECO:0000256" key="5">
    <source>
        <dbReference type="ARBA" id="ARBA00023306"/>
    </source>
</evidence>
<feature type="compositionally biased region" description="Acidic residues" evidence="7">
    <location>
        <begin position="1136"/>
        <end position="1145"/>
    </location>
</feature>
<feature type="compositionally biased region" description="Polar residues" evidence="7">
    <location>
        <begin position="835"/>
        <end position="844"/>
    </location>
</feature>
<feature type="compositionally biased region" description="Low complexity" evidence="7">
    <location>
        <begin position="1028"/>
        <end position="1049"/>
    </location>
</feature>
<dbReference type="EMBL" id="JARJCN010000002">
    <property type="protein sequence ID" value="KAJ7103513.1"/>
    <property type="molecule type" value="Genomic_DNA"/>
</dbReference>
<proteinExistence type="predicted"/>
<dbReference type="GO" id="GO:0003700">
    <property type="term" value="F:DNA-binding transcription factor activity"/>
    <property type="evidence" value="ECO:0007669"/>
    <property type="project" value="InterPro"/>
</dbReference>
<name>A0AAD6UHN2_9AGAR</name>
<feature type="compositionally biased region" description="Polar residues" evidence="7">
    <location>
        <begin position="1065"/>
        <end position="1077"/>
    </location>
</feature>
<keyword evidence="5" id="KW-0131">Cell cycle</keyword>
<keyword evidence="3" id="KW-0498">Mitosis</keyword>
<dbReference type="PROSITE" id="PS00036">
    <property type="entry name" value="BZIP_BASIC"/>
    <property type="match status" value="1"/>
</dbReference>
<dbReference type="GO" id="GO:0034399">
    <property type="term" value="C:nuclear periphery"/>
    <property type="evidence" value="ECO:0007669"/>
    <property type="project" value="TreeGrafter"/>
</dbReference>
<sequence length="1145" mass="125356">MLSLNCFDTDSLTLAKPGTSHWILRTLPLLDSLQEESQKLTATDLFAFQGSQTRSNPKSALPEVIKRWPTLSSDPIVASMSPSVKQLDPSNGHLDVADDANLDSILVMTDDAGHIHCFLDGSYHLGPISVGANLSIASLFKHPKRPLFIAHPHETADGTGRTDLLPVYVQFPMLEDRQIRDMARVSSSARELVWYCIRVVKEMRAVWFGSESLSGARELGPKWIRALEKRQREQFGQQEPTAILDLTCLLLTGRASEALADFLGTAEQMSDRGIQKWEATVTEAVVKLRDFSEKRVGPACQRLHLILEEVLGWSQLPQYAPFQLVTKDLETCVELSGRAIFIASWLASVARRELSRFKEFITWLRAETAAVNPPSEYHPQLRHDILEVNNYLMSGLVVSSIDKWFMGPVPQFNPQEFGIVDGDANIHTGIEHARIAASQTKWQLTTAQHELNHLDRNLDALVQEIASRCQRVFEGAAGATSRSALVSVRDSRASQATPARPTPQSNSSITIRERIILDENETSVCISRVRFGAAPSQLPLSVGIALLEGLLPAEQEGVEPMHLEILDAGFFDDSSIVIVYRISNQPAKVGFSELDYHELGPAEYVKAPAREDLMQRAMELWEQGQLASIAMPIKGRRELAHGGSGPVSLALNGLVQAAIPFDAHDPHNTRACDSPADQQSGANRAQDIALRKKKNADAQAAFRARRANYIATLEETVTSLESVVLQLQDSCREARSEAQELRQQNSSLRHEYREREKFWRALWQSRKSGETDSELPPLPQPILNGHMASSQLHPYGAESMAYRSHEDSSMCGGQYNPGPGSGGYNHSPSMPYASDVSSESSPQSLHRGGKYGAYSYSAVHAAHRDHSWSQNIGHNPSPGGEPGPPPSAHSSDSPTFSESPTLTASSDLSVPFPNRFGEDHKVPVNNLDTAPYVFPTSRSISPTSTTPSSSSASLTSPFQFTFPDGAVAHDRAEFDYRRNSNPRSDVSLHGGSPEVSLSGPGSDAVRYRLGTRRADSGADRPMLPILPPLSMSDNGSQQDRGSSDGDSASYAHHPRLRPRRDSVISPPSRSTSPSAVPTLSGTLAVIKAQAFGALRRTRARTKKPSDGATRTALDVLEARGIEMGVSSGSKRQRTDESDDGEMQQT</sequence>
<evidence type="ECO:0000313" key="10">
    <source>
        <dbReference type="Proteomes" id="UP001222325"/>
    </source>
</evidence>
<accession>A0AAD6UHN2</accession>
<dbReference type="InterPro" id="IPR046347">
    <property type="entry name" value="bZIP_sf"/>
</dbReference>
<comment type="caution">
    <text evidence="9">The sequence shown here is derived from an EMBL/GenBank/DDBJ whole genome shotgun (WGS) entry which is preliminary data.</text>
</comment>
<evidence type="ECO:0000256" key="4">
    <source>
        <dbReference type="ARBA" id="ARBA00022786"/>
    </source>
</evidence>
<evidence type="ECO:0000313" key="9">
    <source>
        <dbReference type="EMBL" id="KAJ7103513.1"/>
    </source>
</evidence>
<dbReference type="InterPro" id="IPR024789">
    <property type="entry name" value="APC4"/>
</dbReference>
<keyword evidence="2" id="KW-0132">Cell division</keyword>
<evidence type="ECO:0000259" key="8">
    <source>
        <dbReference type="PROSITE" id="PS00036"/>
    </source>
</evidence>
<feature type="compositionally biased region" description="Polar residues" evidence="7">
    <location>
        <begin position="892"/>
        <end position="908"/>
    </location>
</feature>
<gene>
    <name evidence="9" type="ORF">B0H15DRAFT_767468</name>
</gene>
<keyword evidence="10" id="KW-1185">Reference proteome</keyword>
<feature type="region of interest" description="Disordered" evidence="7">
    <location>
        <begin position="868"/>
        <end position="923"/>
    </location>
</feature>
<feature type="region of interest" description="Disordered" evidence="7">
    <location>
        <begin position="977"/>
        <end position="1077"/>
    </location>
</feature>
<dbReference type="GO" id="GO:0070979">
    <property type="term" value="P:protein K11-linked ubiquitination"/>
    <property type="evidence" value="ECO:0007669"/>
    <property type="project" value="TreeGrafter"/>
</dbReference>
<dbReference type="InterPro" id="IPR024790">
    <property type="entry name" value="APC4_long_dom"/>
</dbReference>
<feature type="coiled-coil region" evidence="6">
    <location>
        <begin position="710"/>
        <end position="751"/>
    </location>
</feature>
<evidence type="ECO:0000256" key="6">
    <source>
        <dbReference type="SAM" id="Coils"/>
    </source>
</evidence>
<dbReference type="AlphaFoldDB" id="A0AAD6UHN2"/>
<dbReference type="PANTHER" id="PTHR13260:SF0">
    <property type="entry name" value="ANAPHASE-PROMOTING COMPLEX SUBUNIT 4"/>
    <property type="match status" value="1"/>
</dbReference>
<dbReference type="Pfam" id="PF12896">
    <property type="entry name" value="ANAPC4"/>
    <property type="match status" value="1"/>
</dbReference>
<reference evidence="9" key="1">
    <citation type="submission" date="2023-03" db="EMBL/GenBank/DDBJ databases">
        <title>Massive genome expansion in bonnet fungi (Mycena s.s.) driven by repeated elements and novel gene families across ecological guilds.</title>
        <authorList>
            <consortium name="Lawrence Berkeley National Laboratory"/>
            <person name="Harder C.B."/>
            <person name="Miyauchi S."/>
            <person name="Viragh M."/>
            <person name="Kuo A."/>
            <person name="Thoen E."/>
            <person name="Andreopoulos B."/>
            <person name="Lu D."/>
            <person name="Skrede I."/>
            <person name="Drula E."/>
            <person name="Henrissat B."/>
            <person name="Morin E."/>
            <person name="Kohler A."/>
            <person name="Barry K."/>
            <person name="LaButti K."/>
            <person name="Morin E."/>
            <person name="Salamov A."/>
            <person name="Lipzen A."/>
            <person name="Mereny Z."/>
            <person name="Hegedus B."/>
            <person name="Baldrian P."/>
            <person name="Stursova M."/>
            <person name="Weitz H."/>
            <person name="Taylor A."/>
            <person name="Grigoriev I.V."/>
            <person name="Nagy L.G."/>
            <person name="Martin F."/>
            <person name="Kauserud H."/>
        </authorList>
    </citation>
    <scope>NUCLEOTIDE SEQUENCE</scope>
    <source>
        <strain evidence="9">CBHHK173m</strain>
    </source>
</reference>
<evidence type="ECO:0000256" key="1">
    <source>
        <dbReference type="ARBA" id="ARBA00016067"/>
    </source>
</evidence>
<dbReference type="GO" id="GO:0031145">
    <property type="term" value="P:anaphase-promoting complex-dependent catabolic process"/>
    <property type="evidence" value="ECO:0007669"/>
    <property type="project" value="InterPro"/>
</dbReference>
<keyword evidence="6" id="KW-0175">Coiled coil</keyword>
<dbReference type="GO" id="GO:0051301">
    <property type="term" value="P:cell division"/>
    <property type="evidence" value="ECO:0007669"/>
    <property type="project" value="UniProtKB-KW"/>
</dbReference>
<feature type="domain" description="BZIP" evidence="8">
    <location>
        <begin position="691"/>
        <end position="705"/>
    </location>
</feature>
<dbReference type="Gene3D" id="1.20.5.170">
    <property type="match status" value="1"/>
</dbReference>
<feature type="region of interest" description="Disordered" evidence="7">
    <location>
        <begin position="1118"/>
        <end position="1145"/>
    </location>
</feature>
<organism evidence="9 10">
    <name type="scientific">Mycena belliarum</name>
    <dbReference type="NCBI Taxonomy" id="1033014"/>
    <lineage>
        <taxon>Eukaryota</taxon>
        <taxon>Fungi</taxon>
        <taxon>Dikarya</taxon>
        <taxon>Basidiomycota</taxon>
        <taxon>Agaricomycotina</taxon>
        <taxon>Agaricomycetes</taxon>
        <taxon>Agaricomycetidae</taxon>
        <taxon>Agaricales</taxon>
        <taxon>Marasmiineae</taxon>
        <taxon>Mycenaceae</taxon>
        <taxon>Mycena</taxon>
    </lineage>
</organism>
<feature type="compositionally biased region" description="Low complexity" evidence="7">
    <location>
        <begin position="812"/>
        <end position="829"/>
    </location>
</feature>
<evidence type="ECO:0000256" key="7">
    <source>
        <dbReference type="SAM" id="MobiDB-lite"/>
    </source>
</evidence>
<dbReference type="SUPFAM" id="SSF57959">
    <property type="entry name" value="Leucine zipper domain"/>
    <property type="match status" value="1"/>
</dbReference>
<keyword evidence="4" id="KW-0833">Ubl conjugation pathway</keyword>
<dbReference type="InterPro" id="IPR004827">
    <property type="entry name" value="bZIP"/>
</dbReference>
<dbReference type="Proteomes" id="UP001222325">
    <property type="component" value="Unassembled WGS sequence"/>
</dbReference>
<feature type="region of interest" description="Disordered" evidence="7">
    <location>
        <begin position="807"/>
        <end position="848"/>
    </location>
</feature>